<gene>
    <name evidence="2" type="ORF">VU01_11633</name>
</gene>
<dbReference type="InterPro" id="IPR003959">
    <property type="entry name" value="ATPase_AAA_core"/>
</dbReference>
<evidence type="ECO:0000313" key="3">
    <source>
        <dbReference type="Proteomes" id="UP000288892"/>
    </source>
</evidence>
<dbReference type="InterPro" id="IPR014555">
    <property type="entry name" value="RecF-like"/>
</dbReference>
<organism evidence="2 3">
    <name type="scientific">Candidatus Electrothrix marina</name>
    <dbReference type="NCBI Taxonomy" id="1859130"/>
    <lineage>
        <taxon>Bacteria</taxon>
        <taxon>Pseudomonadati</taxon>
        <taxon>Thermodesulfobacteriota</taxon>
        <taxon>Desulfobulbia</taxon>
        <taxon>Desulfobulbales</taxon>
        <taxon>Desulfobulbaceae</taxon>
        <taxon>Candidatus Electrothrix</taxon>
    </lineage>
</organism>
<dbReference type="GO" id="GO:0000731">
    <property type="term" value="P:DNA synthesis involved in DNA repair"/>
    <property type="evidence" value="ECO:0007669"/>
    <property type="project" value="TreeGrafter"/>
</dbReference>
<evidence type="ECO:0000259" key="1">
    <source>
        <dbReference type="Pfam" id="PF13304"/>
    </source>
</evidence>
<dbReference type="GO" id="GO:0005524">
    <property type="term" value="F:ATP binding"/>
    <property type="evidence" value="ECO:0007669"/>
    <property type="project" value="InterPro"/>
</dbReference>
<dbReference type="InterPro" id="IPR027417">
    <property type="entry name" value="P-loop_NTPase"/>
</dbReference>
<reference evidence="2 3" key="1">
    <citation type="submission" date="2017-01" db="EMBL/GenBank/DDBJ databases">
        <title>The cable genome- insights into the physiology and evolution of filamentous bacteria capable of sulfide oxidation via long distance electron transfer.</title>
        <authorList>
            <person name="Schreiber L."/>
            <person name="Bjerg J.T."/>
            <person name="Boggild A."/>
            <person name="Van De Vossenberg J."/>
            <person name="Meysman F."/>
            <person name="Nielsen L.P."/>
            <person name="Schramm A."/>
            <person name="Kjeldsen K.U."/>
        </authorList>
    </citation>
    <scope>NUCLEOTIDE SEQUENCE [LARGE SCALE GENOMIC DNA]</scope>
    <source>
        <strain evidence="2">A5</strain>
    </source>
</reference>
<dbReference type="EMBL" id="MTKS01000163">
    <property type="protein sequence ID" value="RWX51306.1"/>
    <property type="molecule type" value="Genomic_DNA"/>
</dbReference>
<evidence type="ECO:0000313" key="2">
    <source>
        <dbReference type="EMBL" id="RWX51306.1"/>
    </source>
</evidence>
<dbReference type="PIRSF" id="PIRSF029347">
    <property type="entry name" value="RecF"/>
    <property type="match status" value="1"/>
</dbReference>
<feature type="domain" description="ATPase AAA-type core" evidence="1">
    <location>
        <begin position="27"/>
        <end position="321"/>
    </location>
</feature>
<dbReference type="SUPFAM" id="SSF52540">
    <property type="entry name" value="P-loop containing nucleoside triphosphate hydrolases"/>
    <property type="match status" value="1"/>
</dbReference>
<comment type="caution">
    <text evidence="2">The sequence shown here is derived from an EMBL/GenBank/DDBJ whole genome shotgun (WGS) entry which is preliminary data.</text>
</comment>
<dbReference type="Proteomes" id="UP000288892">
    <property type="component" value="Unassembled WGS sequence"/>
</dbReference>
<dbReference type="PANTHER" id="PTHR32182:SF22">
    <property type="entry name" value="ATP-DEPENDENT ENDONUCLEASE, OLD FAMILY-RELATED"/>
    <property type="match status" value="1"/>
</dbReference>
<name>A0A444JDZ4_9BACT</name>
<dbReference type="Gene3D" id="3.40.50.300">
    <property type="entry name" value="P-loop containing nucleotide triphosphate hydrolases"/>
    <property type="match status" value="1"/>
</dbReference>
<sequence>MKLKEMHVKGYKSIDGRVGQRIPFGDLTVLLGANGSGKSNLVSFFKMLNFMTSRALQQYVGKYGVSHLLFYGPKHTESISFELAFASESAHDTYEVRLAHGLPDRLFVSGEKIIYHKISPPSPQPQEYFLDAGGSESGLASDQRKTSAVLYRLLSGVRSYQFHDTSDTAKIKDRGYVDDAQYLRSDAGNLAAFLNMLKHQKQFRRYYDRIVRHVQRVMPQFHDFDLEPIPGNKDYVRLNWQDASGSDYLFGPDQISDGSLRFMALATLLLQPPELLPTFIVLDEPELGLHPAAIGELAGIVRAASQKTQVLLATQSTRLVDEFSAEDVVVVERDEKEGCSVFTKLDPEHLQDWLERYSLSELWEKNVLGGQP</sequence>
<dbReference type="GO" id="GO:0006302">
    <property type="term" value="P:double-strand break repair"/>
    <property type="evidence" value="ECO:0007669"/>
    <property type="project" value="TreeGrafter"/>
</dbReference>
<accession>A0A444JDZ4</accession>
<dbReference type="AlphaFoldDB" id="A0A444JDZ4"/>
<proteinExistence type="predicted"/>
<keyword evidence="3" id="KW-1185">Reference proteome</keyword>
<protein>
    <submittedName>
        <fullName evidence="2">Putative ATPase</fullName>
    </submittedName>
</protein>
<dbReference type="PANTHER" id="PTHR32182">
    <property type="entry name" value="DNA REPLICATION AND REPAIR PROTEIN RECF"/>
    <property type="match status" value="1"/>
</dbReference>
<dbReference type="GO" id="GO:0016887">
    <property type="term" value="F:ATP hydrolysis activity"/>
    <property type="evidence" value="ECO:0007669"/>
    <property type="project" value="InterPro"/>
</dbReference>
<dbReference type="Pfam" id="PF13304">
    <property type="entry name" value="AAA_21"/>
    <property type="match status" value="1"/>
</dbReference>